<dbReference type="Gene3D" id="3.40.228.10">
    <property type="entry name" value="Dimethylsulfoxide Reductase, domain 2"/>
    <property type="match status" value="1"/>
</dbReference>
<dbReference type="SMR" id="A0A1F4T6V9"/>
<evidence type="ECO:0000313" key="6">
    <source>
        <dbReference type="EMBL" id="OGC28336.1"/>
    </source>
</evidence>
<sequence>MVKKSVCLFCSLGCGLACRVEGREAVAIDYDRNNPVNLGALCPRGYYNYELLNHPGRLTSPSVGGEDGSWGEAASKVRRELQGIDPGSIGIVVSPLMSLEEGAIAAALAEKLKTRYLCVGGGLADNDAALGASWRLAEDHPATLEEIETSDRLLIIGDILTRTPVLSRRINAVKAKKGSRIIVVDPHRSHAAWFASRHITLKSGMEVLFAAALVKLLSGADEAELAALTDKIGVPMSALKETAADLFGPEPGTVIVVPSPNRRRNDLLIYFVRILAGLTNKKWISFHEGGNIVGLNALFDGRHPGRARYFELIKKLKQGAIQGLFLLGEDLSDLESVAPKLLIKSRFFKSKLSREAICFPQASHLELAGSYIFSGNRRENALPLVPAAGGRDLAAWLAEIFELDVEGARHQAADTAVKMAGELFDLETVMNEAAKIEPMPDCQVENVTNFAGNELASNFFWYRANNKR</sequence>
<keyword evidence="3" id="KW-0408">Iron</keyword>
<dbReference type="GO" id="GO:0051539">
    <property type="term" value="F:4 iron, 4 sulfur cluster binding"/>
    <property type="evidence" value="ECO:0007669"/>
    <property type="project" value="UniProtKB-KW"/>
</dbReference>
<dbReference type="PROSITE" id="PS51669">
    <property type="entry name" value="4FE4S_MOW_BIS_MGD"/>
    <property type="match status" value="1"/>
</dbReference>
<name>A0A1F4T6V9_UNCSA</name>
<accession>A0A1F4T6V9</accession>
<evidence type="ECO:0000256" key="4">
    <source>
        <dbReference type="ARBA" id="ARBA00023014"/>
    </source>
</evidence>
<evidence type="ECO:0000256" key="1">
    <source>
        <dbReference type="ARBA" id="ARBA00022485"/>
    </source>
</evidence>
<dbReference type="InterPro" id="IPR050123">
    <property type="entry name" value="Prok_molybdopt-oxidoreductase"/>
</dbReference>
<evidence type="ECO:0000256" key="3">
    <source>
        <dbReference type="ARBA" id="ARBA00023004"/>
    </source>
</evidence>
<keyword evidence="4" id="KW-0411">Iron-sulfur</keyword>
<protein>
    <recommendedName>
        <fullName evidence="5">4Fe-4S Mo/W bis-MGD-type domain-containing protein</fullName>
    </recommendedName>
</protein>
<dbReference type="InterPro" id="IPR006656">
    <property type="entry name" value="Mopterin_OxRdtase"/>
</dbReference>
<keyword evidence="1" id="KW-0004">4Fe-4S</keyword>
<dbReference type="Gene3D" id="2.20.25.90">
    <property type="entry name" value="ADC-like domains"/>
    <property type="match status" value="1"/>
</dbReference>
<dbReference type="AlphaFoldDB" id="A0A1F4T6V9"/>
<dbReference type="GO" id="GO:0016491">
    <property type="term" value="F:oxidoreductase activity"/>
    <property type="evidence" value="ECO:0007669"/>
    <property type="project" value="InterPro"/>
</dbReference>
<evidence type="ECO:0000259" key="5">
    <source>
        <dbReference type="PROSITE" id="PS51669"/>
    </source>
</evidence>
<dbReference type="CDD" id="cd00368">
    <property type="entry name" value="Molybdopterin-Binding"/>
    <property type="match status" value="1"/>
</dbReference>
<dbReference type="SUPFAM" id="SSF53706">
    <property type="entry name" value="Formate dehydrogenase/DMSO reductase, domains 1-3"/>
    <property type="match status" value="1"/>
</dbReference>
<proteinExistence type="predicted"/>
<evidence type="ECO:0000313" key="7">
    <source>
        <dbReference type="Proteomes" id="UP000178602"/>
    </source>
</evidence>
<dbReference type="GO" id="GO:0046872">
    <property type="term" value="F:metal ion binding"/>
    <property type="evidence" value="ECO:0007669"/>
    <property type="project" value="UniProtKB-KW"/>
</dbReference>
<evidence type="ECO:0000256" key="2">
    <source>
        <dbReference type="ARBA" id="ARBA00022723"/>
    </source>
</evidence>
<dbReference type="EMBL" id="MEUG01000001">
    <property type="protein sequence ID" value="OGC28336.1"/>
    <property type="molecule type" value="Genomic_DNA"/>
</dbReference>
<dbReference type="PANTHER" id="PTHR43105">
    <property type="entry name" value="RESPIRATORY NITRATE REDUCTASE"/>
    <property type="match status" value="1"/>
</dbReference>
<dbReference type="Proteomes" id="UP000178602">
    <property type="component" value="Unassembled WGS sequence"/>
</dbReference>
<organism evidence="6 7">
    <name type="scientific">candidate division WOR-1 bacterium RIFOXYC12_FULL_54_18</name>
    <dbReference type="NCBI Taxonomy" id="1802584"/>
    <lineage>
        <taxon>Bacteria</taxon>
        <taxon>Bacillati</taxon>
        <taxon>Saganbacteria</taxon>
    </lineage>
</organism>
<dbReference type="PANTHER" id="PTHR43105:SF10">
    <property type="entry name" value="NADH-QUINONE OXIDOREDUCTASE SUBUNIT G"/>
    <property type="match status" value="1"/>
</dbReference>
<dbReference type="InterPro" id="IPR006963">
    <property type="entry name" value="Mopterin_OxRdtase_4Fe-4S_dom"/>
</dbReference>
<dbReference type="Pfam" id="PF04879">
    <property type="entry name" value="Molybdop_Fe4S4"/>
    <property type="match status" value="1"/>
</dbReference>
<keyword evidence="2" id="KW-0479">Metal-binding</keyword>
<dbReference type="Gene3D" id="3.40.50.740">
    <property type="match status" value="1"/>
</dbReference>
<dbReference type="SMART" id="SM00926">
    <property type="entry name" value="Molybdop_Fe4S4"/>
    <property type="match status" value="1"/>
</dbReference>
<comment type="caution">
    <text evidence="6">The sequence shown here is derived from an EMBL/GenBank/DDBJ whole genome shotgun (WGS) entry which is preliminary data.</text>
</comment>
<feature type="domain" description="4Fe-4S Mo/W bis-MGD-type" evidence="5">
    <location>
        <begin position="1"/>
        <end position="56"/>
    </location>
</feature>
<reference evidence="6 7" key="1">
    <citation type="journal article" date="2016" name="Nat. Commun.">
        <title>Thousands of microbial genomes shed light on interconnected biogeochemical processes in an aquifer system.</title>
        <authorList>
            <person name="Anantharaman K."/>
            <person name="Brown C.T."/>
            <person name="Hug L.A."/>
            <person name="Sharon I."/>
            <person name="Castelle C.J."/>
            <person name="Probst A.J."/>
            <person name="Thomas B.C."/>
            <person name="Singh A."/>
            <person name="Wilkins M.J."/>
            <person name="Karaoz U."/>
            <person name="Brodie E.L."/>
            <person name="Williams K.H."/>
            <person name="Hubbard S.S."/>
            <person name="Banfield J.F."/>
        </authorList>
    </citation>
    <scope>NUCLEOTIDE SEQUENCE [LARGE SCALE GENOMIC DNA]</scope>
</reference>
<dbReference type="Pfam" id="PF00384">
    <property type="entry name" value="Molybdopterin"/>
    <property type="match status" value="1"/>
</dbReference>
<gene>
    <name evidence="6" type="ORF">A3K49_05080</name>
</gene>
<dbReference type="GO" id="GO:0016020">
    <property type="term" value="C:membrane"/>
    <property type="evidence" value="ECO:0007669"/>
    <property type="project" value="TreeGrafter"/>
</dbReference>